<sequence length="164" mass="18891">MRQGVVDVLRSLIQNNIKKNIMAKIYVASSWRNVFQQDVVAILRDLGHEVYDFKNPPHGNGGFQWSDIDPDWQNWTTEQYREALNHPTAQKGFDSDFNGMQWADVCVMVLPCGRSANTEAGWMKGAGKRVMVYSPKKEEPELMYKIYDFVSDNIFRINDKIIGV</sequence>
<dbReference type="Gene3D" id="3.40.50.450">
    <property type="match status" value="1"/>
</dbReference>
<evidence type="ECO:0000313" key="2">
    <source>
        <dbReference type="Proteomes" id="UP000018842"/>
    </source>
</evidence>
<evidence type="ECO:0000313" key="1">
    <source>
        <dbReference type="EMBL" id="GAE17749.1"/>
    </source>
</evidence>
<dbReference type="EMBL" id="BAIR01000003">
    <property type="protein sequence ID" value="GAE17749.1"/>
    <property type="molecule type" value="Genomic_DNA"/>
</dbReference>
<organism evidence="1 2">
    <name type="scientific">Bacteroides pyogenes DSM 20611 = JCM 6294</name>
    <dbReference type="NCBI Taxonomy" id="1121100"/>
    <lineage>
        <taxon>Bacteria</taxon>
        <taxon>Pseudomonadati</taxon>
        <taxon>Bacteroidota</taxon>
        <taxon>Bacteroidia</taxon>
        <taxon>Bacteroidales</taxon>
        <taxon>Bacteroidaceae</taxon>
        <taxon>Bacteroides</taxon>
    </lineage>
</organism>
<reference evidence="2" key="1">
    <citation type="journal article" date="2014" name="Genome">
        <title>Draft Genome Sequences of Three Strains of Bacteroides pyogenes Isolated from a Cat and Swine.</title>
        <authorList>
            <person name="Sakamoto M."/>
            <person name="Oshima K."/>
            <person name="Suda W."/>
            <person name="Kitamura K."/>
            <person name="Iida T."/>
            <person name="Hattori M."/>
            <person name="Ohkuma M."/>
        </authorList>
    </citation>
    <scope>NUCLEOTIDE SEQUENCE [LARGE SCALE GENOMIC DNA]</scope>
    <source>
        <strain evidence="2">JCM 6294</strain>
    </source>
</reference>
<accession>W4PEZ1</accession>
<dbReference type="Proteomes" id="UP000018842">
    <property type="component" value="Unassembled WGS sequence"/>
</dbReference>
<dbReference type="AlphaFoldDB" id="W4PEZ1"/>
<protein>
    <submittedName>
        <fullName evidence="1">Uncharacterized protein</fullName>
    </submittedName>
</protein>
<comment type="caution">
    <text evidence="1">The sequence shown here is derived from an EMBL/GenBank/DDBJ whole genome shotgun (WGS) entry which is preliminary data.</text>
</comment>
<dbReference type="STRING" id="1121100.GCA_000428105_02077"/>
<dbReference type="eggNOG" id="ENOG5032QUP">
    <property type="taxonomic scope" value="Bacteria"/>
</dbReference>
<proteinExistence type="predicted"/>
<name>W4PEZ1_9BACE</name>
<gene>
    <name evidence="1" type="ORF">JCM6294_540</name>
</gene>
<dbReference type="SUPFAM" id="SSF52309">
    <property type="entry name" value="N-(deoxy)ribosyltransferase-like"/>
    <property type="match status" value="1"/>
</dbReference>